<evidence type="ECO:0000313" key="1">
    <source>
        <dbReference type="EMBL" id="MDF3288398.1"/>
    </source>
</evidence>
<name>A0ABT5ZHB9_9ACTN</name>
<comment type="caution">
    <text evidence="1">The sequence shown here is derived from an EMBL/GenBank/DDBJ whole genome shotgun (WGS) entry which is preliminary data.</text>
</comment>
<keyword evidence="2" id="KW-1185">Reference proteome</keyword>
<dbReference type="RefSeq" id="WP_276092201.1">
    <property type="nucleotide sequence ID" value="NZ_JARJBC010000002.1"/>
</dbReference>
<sequence>MSEWAWEYFPDAHEVIGDTPNLALIAQIEERADELVRAAAVEYPDGTAYQGHSPGQREEIVPNGMFEYLTIVRHERIYITQITGY</sequence>
<organism evidence="1 2">
    <name type="scientific">Streptomyces silvisoli</name>
    <dbReference type="NCBI Taxonomy" id="3034235"/>
    <lineage>
        <taxon>Bacteria</taxon>
        <taxon>Bacillati</taxon>
        <taxon>Actinomycetota</taxon>
        <taxon>Actinomycetes</taxon>
        <taxon>Kitasatosporales</taxon>
        <taxon>Streptomycetaceae</taxon>
        <taxon>Streptomyces</taxon>
    </lineage>
</organism>
<dbReference type="Proteomes" id="UP001216579">
    <property type="component" value="Unassembled WGS sequence"/>
</dbReference>
<dbReference type="EMBL" id="JARJBC010000002">
    <property type="protein sequence ID" value="MDF3288398.1"/>
    <property type="molecule type" value="Genomic_DNA"/>
</dbReference>
<reference evidence="1 2" key="1">
    <citation type="submission" date="2023-03" db="EMBL/GenBank/DDBJ databases">
        <title>Draft genome sequence of Streptomyces sp. RB6PN23 isolated from peat swamp forest in Thailand.</title>
        <authorList>
            <person name="Klaysubun C."/>
            <person name="Duangmal K."/>
        </authorList>
    </citation>
    <scope>NUCLEOTIDE SEQUENCE [LARGE SCALE GENOMIC DNA]</scope>
    <source>
        <strain evidence="1 2">RB6PN23</strain>
    </source>
</reference>
<protein>
    <submittedName>
        <fullName evidence="1">Uncharacterized protein</fullName>
    </submittedName>
</protein>
<proteinExistence type="predicted"/>
<accession>A0ABT5ZHB9</accession>
<evidence type="ECO:0000313" key="2">
    <source>
        <dbReference type="Proteomes" id="UP001216579"/>
    </source>
</evidence>
<gene>
    <name evidence="1" type="ORF">P3G67_03985</name>
</gene>